<sequence length="81" mass="9172">MPPIASLLLLLTISQNRKITPTKNQNHTQMHKFCSELVEIRRAVLAVTIANVVEEEITPFILCVCVCRLVTPTYPHSMLNQ</sequence>
<protein>
    <submittedName>
        <fullName evidence="1">Uncharacterized protein</fullName>
    </submittedName>
</protein>
<reference evidence="1 2" key="1">
    <citation type="journal article" date="2008" name="Nature">
        <title>The genome of the model beetle and pest Tribolium castaneum.</title>
        <authorList>
            <consortium name="Tribolium Genome Sequencing Consortium"/>
            <person name="Richards S."/>
            <person name="Gibbs R.A."/>
            <person name="Weinstock G.M."/>
            <person name="Brown S.J."/>
            <person name="Denell R."/>
            <person name="Beeman R.W."/>
            <person name="Gibbs R."/>
            <person name="Beeman R.W."/>
            <person name="Brown S.J."/>
            <person name="Bucher G."/>
            <person name="Friedrich M."/>
            <person name="Grimmelikhuijzen C.J."/>
            <person name="Klingler M."/>
            <person name="Lorenzen M."/>
            <person name="Richards S."/>
            <person name="Roth S."/>
            <person name="Schroder R."/>
            <person name="Tautz D."/>
            <person name="Zdobnov E.M."/>
            <person name="Muzny D."/>
            <person name="Gibbs R.A."/>
            <person name="Weinstock G.M."/>
            <person name="Attaway T."/>
            <person name="Bell S."/>
            <person name="Buhay C.J."/>
            <person name="Chandrabose M.N."/>
            <person name="Chavez D."/>
            <person name="Clerk-Blankenburg K.P."/>
            <person name="Cree A."/>
            <person name="Dao M."/>
            <person name="Davis C."/>
            <person name="Chacko J."/>
            <person name="Dinh H."/>
            <person name="Dugan-Rocha S."/>
            <person name="Fowler G."/>
            <person name="Garner T.T."/>
            <person name="Garnes J."/>
            <person name="Gnirke A."/>
            <person name="Hawes A."/>
            <person name="Hernandez J."/>
            <person name="Hines S."/>
            <person name="Holder M."/>
            <person name="Hume J."/>
            <person name="Jhangiani S.N."/>
            <person name="Joshi V."/>
            <person name="Khan Z.M."/>
            <person name="Jackson L."/>
            <person name="Kovar C."/>
            <person name="Kowis A."/>
            <person name="Lee S."/>
            <person name="Lewis L.R."/>
            <person name="Margolis J."/>
            <person name="Morgan M."/>
            <person name="Nazareth L.V."/>
            <person name="Nguyen N."/>
            <person name="Okwuonu G."/>
            <person name="Parker D."/>
            <person name="Richards S."/>
            <person name="Ruiz S.J."/>
            <person name="Santibanez J."/>
            <person name="Savard J."/>
            <person name="Scherer S.E."/>
            <person name="Schneider B."/>
            <person name="Sodergren E."/>
            <person name="Tautz D."/>
            <person name="Vattahil S."/>
            <person name="Villasana D."/>
            <person name="White C.S."/>
            <person name="Wright R."/>
            <person name="Park Y."/>
            <person name="Beeman R.W."/>
            <person name="Lord J."/>
            <person name="Oppert B."/>
            <person name="Lorenzen M."/>
            <person name="Brown S."/>
            <person name="Wang L."/>
            <person name="Savard J."/>
            <person name="Tautz D."/>
            <person name="Richards S."/>
            <person name="Weinstock G."/>
            <person name="Gibbs R.A."/>
            <person name="Liu Y."/>
            <person name="Worley K."/>
            <person name="Weinstock G."/>
            <person name="Elsik C.G."/>
            <person name="Reese J.T."/>
            <person name="Elhaik E."/>
            <person name="Landan G."/>
            <person name="Graur D."/>
            <person name="Arensburger P."/>
            <person name="Atkinson P."/>
            <person name="Beeman R.W."/>
            <person name="Beidler J."/>
            <person name="Brown S.J."/>
            <person name="Demuth J.P."/>
            <person name="Drury D.W."/>
            <person name="Du Y.Z."/>
            <person name="Fujiwara H."/>
            <person name="Lorenzen M."/>
            <person name="Maselli V."/>
            <person name="Osanai M."/>
            <person name="Park Y."/>
            <person name="Robertson H.M."/>
            <person name="Tu Z."/>
            <person name="Wang J.J."/>
            <person name="Wang S."/>
            <person name="Richards S."/>
            <person name="Song H."/>
            <person name="Zhang L."/>
            <person name="Sodergren E."/>
            <person name="Werner D."/>
            <person name="Stanke M."/>
            <person name="Morgenstern B."/>
            <person name="Solovyev V."/>
            <person name="Kosarev P."/>
            <person name="Brown G."/>
            <person name="Chen H.C."/>
            <person name="Ermolaeva O."/>
            <person name="Hlavina W."/>
            <person name="Kapustin Y."/>
            <person name="Kiryutin B."/>
            <person name="Kitts P."/>
            <person name="Maglott D."/>
            <person name="Pruitt K."/>
            <person name="Sapojnikov V."/>
            <person name="Souvorov A."/>
            <person name="Mackey A.J."/>
            <person name="Waterhouse R.M."/>
            <person name="Wyder S."/>
            <person name="Zdobnov E.M."/>
            <person name="Zdobnov E.M."/>
            <person name="Wyder S."/>
            <person name="Kriventseva E.V."/>
            <person name="Kadowaki T."/>
            <person name="Bork P."/>
            <person name="Aranda M."/>
            <person name="Bao R."/>
            <person name="Beermann A."/>
            <person name="Berns N."/>
            <person name="Bolognesi R."/>
            <person name="Bonneton F."/>
            <person name="Bopp D."/>
            <person name="Brown S.J."/>
            <person name="Bucher G."/>
            <person name="Butts T."/>
            <person name="Chaumot A."/>
            <person name="Denell R.E."/>
            <person name="Ferrier D.E."/>
            <person name="Friedrich M."/>
            <person name="Gordon C.M."/>
            <person name="Jindra M."/>
            <person name="Klingler M."/>
            <person name="Lan Q."/>
            <person name="Lattorff H.M."/>
            <person name="Laudet V."/>
            <person name="von Levetsow C."/>
            <person name="Liu Z."/>
            <person name="Lutz R."/>
            <person name="Lynch J.A."/>
            <person name="da Fonseca R.N."/>
            <person name="Posnien N."/>
            <person name="Reuter R."/>
            <person name="Roth S."/>
            <person name="Savard J."/>
            <person name="Schinko J.B."/>
            <person name="Schmitt C."/>
            <person name="Schoppmeier M."/>
            <person name="Schroder R."/>
            <person name="Shippy T.D."/>
            <person name="Simonnet F."/>
            <person name="Marques-Souza H."/>
            <person name="Tautz D."/>
            <person name="Tomoyasu Y."/>
            <person name="Trauner J."/>
            <person name="Van der Zee M."/>
            <person name="Vervoort M."/>
            <person name="Wittkopp N."/>
            <person name="Wimmer E.A."/>
            <person name="Yang X."/>
            <person name="Jones A.K."/>
            <person name="Sattelle D.B."/>
            <person name="Ebert P.R."/>
            <person name="Nelson D."/>
            <person name="Scott J.G."/>
            <person name="Beeman R.W."/>
            <person name="Muthukrishnan S."/>
            <person name="Kramer K.J."/>
            <person name="Arakane Y."/>
            <person name="Beeman R.W."/>
            <person name="Zhu Q."/>
            <person name="Hogenkamp D."/>
            <person name="Dixit R."/>
            <person name="Oppert B."/>
            <person name="Jiang H."/>
            <person name="Zou Z."/>
            <person name="Marshall J."/>
            <person name="Elpidina E."/>
            <person name="Vinokurov K."/>
            <person name="Oppert C."/>
            <person name="Zou Z."/>
            <person name="Evans J."/>
            <person name="Lu Z."/>
            <person name="Zhao P."/>
            <person name="Sumathipala N."/>
            <person name="Altincicek B."/>
            <person name="Vilcinskas A."/>
            <person name="Williams M."/>
            <person name="Hultmark D."/>
            <person name="Hetru C."/>
            <person name="Jiang H."/>
            <person name="Grimmelikhuijzen C.J."/>
            <person name="Hauser F."/>
            <person name="Cazzamali G."/>
            <person name="Williamson M."/>
            <person name="Park Y."/>
            <person name="Li B."/>
            <person name="Tanaka Y."/>
            <person name="Predel R."/>
            <person name="Neupert S."/>
            <person name="Schachtner J."/>
            <person name="Verleyen P."/>
            <person name="Raible F."/>
            <person name="Bork P."/>
            <person name="Friedrich M."/>
            <person name="Walden K.K."/>
            <person name="Robertson H.M."/>
            <person name="Angeli S."/>
            <person name="Foret S."/>
            <person name="Bucher G."/>
            <person name="Schuetz S."/>
            <person name="Maleszka R."/>
            <person name="Wimmer E.A."/>
            <person name="Beeman R.W."/>
            <person name="Lorenzen M."/>
            <person name="Tomoyasu Y."/>
            <person name="Miller S.C."/>
            <person name="Grossmann D."/>
            <person name="Bucher G."/>
        </authorList>
    </citation>
    <scope>NUCLEOTIDE SEQUENCE [LARGE SCALE GENOMIC DNA]</scope>
    <source>
        <strain evidence="1 2">Georgia GA2</strain>
    </source>
</reference>
<dbReference type="Proteomes" id="UP000007266">
    <property type="component" value="Linkage group 6"/>
</dbReference>
<name>A0A139WGS9_TRICA</name>
<dbReference type="AlphaFoldDB" id="A0A139WGS9"/>
<proteinExistence type="predicted"/>
<gene>
    <name evidence="1" type="primary">AUGUSTUS-3.0.2_15356</name>
    <name evidence="1" type="ORF">TcasGA2_TC015356</name>
</gene>
<keyword evidence="2" id="KW-1185">Reference proteome</keyword>
<evidence type="ECO:0000313" key="1">
    <source>
        <dbReference type="EMBL" id="KYB27094.1"/>
    </source>
</evidence>
<dbReference type="EMBL" id="KQ971344">
    <property type="protein sequence ID" value="KYB27094.1"/>
    <property type="molecule type" value="Genomic_DNA"/>
</dbReference>
<accession>A0A139WGS9</accession>
<evidence type="ECO:0000313" key="2">
    <source>
        <dbReference type="Proteomes" id="UP000007266"/>
    </source>
</evidence>
<reference evidence="1 2" key="2">
    <citation type="journal article" date="2010" name="Nucleic Acids Res.">
        <title>BeetleBase in 2010: revisions to provide comprehensive genomic information for Tribolium castaneum.</title>
        <authorList>
            <person name="Kim H.S."/>
            <person name="Murphy T."/>
            <person name="Xia J."/>
            <person name="Caragea D."/>
            <person name="Park Y."/>
            <person name="Beeman R.W."/>
            <person name="Lorenzen M.D."/>
            <person name="Butcher S."/>
            <person name="Manak J.R."/>
            <person name="Brown S.J."/>
        </authorList>
    </citation>
    <scope>GENOME REANNOTATION</scope>
    <source>
        <strain evidence="1 2">Georgia GA2</strain>
    </source>
</reference>
<organism evidence="1 2">
    <name type="scientific">Tribolium castaneum</name>
    <name type="common">Red flour beetle</name>
    <dbReference type="NCBI Taxonomy" id="7070"/>
    <lineage>
        <taxon>Eukaryota</taxon>
        <taxon>Metazoa</taxon>
        <taxon>Ecdysozoa</taxon>
        <taxon>Arthropoda</taxon>
        <taxon>Hexapoda</taxon>
        <taxon>Insecta</taxon>
        <taxon>Pterygota</taxon>
        <taxon>Neoptera</taxon>
        <taxon>Endopterygota</taxon>
        <taxon>Coleoptera</taxon>
        <taxon>Polyphaga</taxon>
        <taxon>Cucujiformia</taxon>
        <taxon>Tenebrionidae</taxon>
        <taxon>Tenebrionidae incertae sedis</taxon>
        <taxon>Tribolium</taxon>
    </lineage>
</organism>